<gene>
    <name evidence="8" type="ORF">UFOPK1791_00088</name>
    <name evidence="9" type="ORF">UFOPK2312_00287</name>
    <name evidence="10" type="ORF">UFOPK2982_00133</name>
    <name evidence="11" type="ORF">UFOPK3083_00356</name>
</gene>
<evidence type="ECO:0000313" key="11">
    <source>
        <dbReference type="EMBL" id="CAB4801082.1"/>
    </source>
</evidence>
<comment type="similarity">
    <text evidence="1">Belongs to the guanylate kinase family.</text>
</comment>
<dbReference type="EMBL" id="CAFAAE010000009">
    <property type="protein sequence ID" value="CAB4784304.1"/>
    <property type="molecule type" value="Genomic_DNA"/>
</dbReference>
<dbReference type="GO" id="GO:0005829">
    <property type="term" value="C:cytosol"/>
    <property type="evidence" value="ECO:0007669"/>
    <property type="project" value="TreeGrafter"/>
</dbReference>
<dbReference type="PANTHER" id="PTHR23117:SF13">
    <property type="entry name" value="GUANYLATE KINASE"/>
    <property type="match status" value="1"/>
</dbReference>
<dbReference type="AlphaFoldDB" id="A0A6J6LW00"/>
<protein>
    <recommendedName>
        <fullName evidence="2">guanylate kinase</fullName>
        <ecNumber evidence="2">2.7.4.8</ecNumber>
    </recommendedName>
</protein>
<dbReference type="EC" id="2.7.4.8" evidence="2"/>
<organism evidence="9">
    <name type="scientific">freshwater metagenome</name>
    <dbReference type="NCBI Taxonomy" id="449393"/>
    <lineage>
        <taxon>unclassified sequences</taxon>
        <taxon>metagenomes</taxon>
        <taxon>ecological metagenomes</taxon>
    </lineage>
</organism>
<keyword evidence="4" id="KW-0547">Nucleotide-binding</keyword>
<evidence type="ECO:0000313" key="9">
    <source>
        <dbReference type="EMBL" id="CAB4665892.1"/>
    </source>
</evidence>
<reference evidence="9" key="1">
    <citation type="submission" date="2020-05" db="EMBL/GenBank/DDBJ databases">
        <authorList>
            <person name="Chiriac C."/>
            <person name="Salcher M."/>
            <person name="Ghai R."/>
            <person name="Kavagutti S V."/>
        </authorList>
    </citation>
    <scope>NUCLEOTIDE SEQUENCE</scope>
</reference>
<dbReference type="InterPro" id="IPR017665">
    <property type="entry name" value="Guanylate_kinase"/>
</dbReference>
<dbReference type="PANTHER" id="PTHR23117">
    <property type="entry name" value="GUANYLATE KINASE-RELATED"/>
    <property type="match status" value="1"/>
</dbReference>
<dbReference type="CDD" id="cd00071">
    <property type="entry name" value="GMPK"/>
    <property type="match status" value="1"/>
</dbReference>
<evidence type="ECO:0000313" key="10">
    <source>
        <dbReference type="EMBL" id="CAB4784304.1"/>
    </source>
</evidence>
<name>A0A6J6LW00_9ZZZZ</name>
<evidence type="ECO:0000256" key="1">
    <source>
        <dbReference type="ARBA" id="ARBA00005790"/>
    </source>
</evidence>
<evidence type="ECO:0000256" key="5">
    <source>
        <dbReference type="ARBA" id="ARBA00022777"/>
    </source>
</evidence>
<dbReference type="Pfam" id="PF00625">
    <property type="entry name" value="Guanylate_kin"/>
    <property type="match status" value="1"/>
</dbReference>
<dbReference type="EMBL" id="CAEZWY010000017">
    <property type="protein sequence ID" value="CAB4665892.1"/>
    <property type="molecule type" value="Genomic_DNA"/>
</dbReference>
<dbReference type="InterPro" id="IPR027417">
    <property type="entry name" value="P-loop_NTPase"/>
</dbReference>
<evidence type="ECO:0000256" key="3">
    <source>
        <dbReference type="ARBA" id="ARBA00022679"/>
    </source>
</evidence>
<dbReference type="InterPro" id="IPR020590">
    <property type="entry name" value="Guanylate_kinase_CS"/>
</dbReference>
<dbReference type="SUPFAM" id="SSF52540">
    <property type="entry name" value="P-loop containing nucleoside triphosphate hydrolases"/>
    <property type="match status" value="1"/>
</dbReference>
<evidence type="ECO:0000256" key="2">
    <source>
        <dbReference type="ARBA" id="ARBA00012961"/>
    </source>
</evidence>
<dbReference type="EMBL" id="CAEZUF010000003">
    <property type="protein sequence ID" value="CAB4583926.1"/>
    <property type="molecule type" value="Genomic_DNA"/>
</dbReference>
<accession>A0A6J6LW00</accession>
<evidence type="ECO:0000256" key="6">
    <source>
        <dbReference type="ARBA" id="ARBA00022840"/>
    </source>
</evidence>
<dbReference type="GO" id="GO:0004385">
    <property type="term" value="F:GMP kinase activity"/>
    <property type="evidence" value="ECO:0007669"/>
    <property type="project" value="UniProtKB-EC"/>
</dbReference>
<dbReference type="InterPro" id="IPR008144">
    <property type="entry name" value="Guanylate_kin-like_dom"/>
</dbReference>
<dbReference type="FunFam" id="3.30.63.10:FF:000002">
    <property type="entry name" value="Guanylate kinase 1"/>
    <property type="match status" value="1"/>
</dbReference>
<keyword evidence="3" id="KW-0808">Transferase</keyword>
<keyword evidence="5" id="KW-0418">Kinase</keyword>
<evidence type="ECO:0000259" key="7">
    <source>
        <dbReference type="PROSITE" id="PS50052"/>
    </source>
</evidence>
<dbReference type="PROSITE" id="PS00856">
    <property type="entry name" value="GUANYLATE_KINASE_1"/>
    <property type="match status" value="1"/>
</dbReference>
<dbReference type="EMBL" id="CAFAAT010000021">
    <property type="protein sequence ID" value="CAB4801082.1"/>
    <property type="molecule type" value="Genomic_DNA"/>
</dbReference>
<sequence length="183" mass="20346">MKGKLIVLSGPGGVGKSTISKELRKDDRFLVSVSYTTRKARENEFEGSDYHFINEREFDELIAKNAFLEYAEFAGSKYGTPRNSVESALKSGKHVLLEIEITGARQVRERFPSAILVFLMPPSWAELKARISARGTDHPERIAARLELAQSEMAAAVEFDHTLINHRVDEVVNGLVALATAVE</sequence>
<dbReference type="SMART" id="SM00072">
    <property type="entry name" value="GuKc"/>
    <property type="match status" value="1"/>
</dbReference>
<keyword evidence="6" id="KW-0067">ATP-binding</keyword>
<dbReference type="HAMAP" id="MF_00328">
    <property type="entry name" value="Guanylate_kinase"/>
    <property type="match status" value="1"/>
</dbReference>
<dbReference type="GO" id="GO:0005524">
    <property type="term" value="F:ATP binding"/>
    <property type="evidence" value="ECO:0007669"/>
    <property type="project" value="UniProtKB-KW"/>
</dbReference>
<evidence type="ECO:0000256" key="4">
    <source>
        <dbReference type="ARBA" id="ARBA00022741"/>
    </source>
</evidence>
<dbReference type="InterPro" id="IPR008145">
    <property type="entry name" value="GK/Ca_channel_bsu"/>
</dbReference>
<dbReference type="Gene3D" id="3.30.63.10">
    <property type="entry name" value="Guanylate Kinase phosphate binding domain"/>
    <property type="match status" value="1"/>
</dbReference>
<dbReference type="PROSITE" id="PS50052">
    <property type="entry name" value="GUANYLATE_KINASE_2"/>
    <property type="match status" value="1"/>
</dbReference>
<dbReference type="Gene3D" id="3.40.50.300">
    <property type="entry name" value="P-loop containing nucleotide triphosphate hydrolases"/>
    <property type="match status" value="1"/>
</dbReference>
<evidence type="ECO:0000313" key="8">
    <source>
        <dbReference type="EMBL" id="CAB4583926.1"/>
    </source>
</evidence>
<feature type="domain" description="Guanylate kinase-like" evidence="7">
    <location>
        <begin position="3"/>
        <end position="183"/>
    </location>
</feature>
<proteinExistence type="inferred from homology"/>
<dbReference type="NCBIfam" id="TIGR03263">
    <property type="entry name" value="guanyl_kin"/>
    <property type="match status" value="1"/>
</dbReference>